<dbReference type="PANTHER" id="PTHR23510:SF64">
    <property type="entry name" value="INNER MEMBRANE TRANSPORT PROTEIN YAJR"/>
    <property type="match status" value="1"/>
</dbReference>
<comment type="subcellular location">
    <subcellularLocation>
        <location evidence="1">Membrane</location>
        <topology evidence="1">Multi-pass membrane protein</topology>
    </subcellularLocation>
</comment>
<feature type="transmembrane region" description="Helical" evidence="5">
    <location>
        <begin position="592"/>
        <end position="613"/>
    </location>
</feature>
<feature type="transmembrane region" description="Helical" evidence="5">
    <location>
        <begin position="386"/>
        <end position="410"/>
    </location>
</feature>
<evidence type="ECO:0000256" key="1">
    <source>
        <dbReference type="ARBA" id="ARBA00004141"/>
    </source>
</evidence>
<dbReference type="AlphaFoldDB" id="A0A7S1ZSH7"/>
<accession>A0A7S1ZSH7</accession>
<dbReference type="GO" id="GO:0022857">
    <property type="term" value="F:transmembrane transporter activity"/>
    <property type="evidence" value="ECO:0007669"/>
    <property type="project" value="InterPro"/>
</dbReference>
<organism evidence="6">
    <name type="scientific">Ditylum brightwellii</name>
    <dbReference type="NCBI Taxonomy" id="49249"/>
    <lineage>
        <taxon>Eukaryota</taxon>
        <taxon>Sar</taxon>
        <taxon>Stramenopiles</taxon>
        <taxon>Ochrophyta</taxon>
        <taxon>Bacillariophyta</taxon>
        <taxon>Mediophyceae</taxon>
        <taxon>Lithodesmiophycidae</taxon>
        <taxon>Lithodesmiales</taxon>
        <taxon>Lithodesmiaceae</taxon>
        <taxon>Ditylum</taxon>
    </lineage>
</organism>
<keyword evidence="4 5" id="KW-0472">Membrane</keyword>
<keyword evidence="2 5" id="KW-0812">Transmembrane</keyword>
<dbReference type="Pfam" id="PF00083">
    <property type="entry name" value="Sugar_tr"/>
    <property type="match status" value="1"/>
</dbReference>
<dbReference type="InterPro" id="IPR051068">
    <property type="entry name" value="MFS_Domain-Containing_Protein"/>
</dbReference>
<sequence length="730" mass="81875">MERADFCDWLDKEIEETTSFYSKEVLSLSECINKFDGLPPPVQKIQNDQTDKHDAKMGMALDYETLADEILELFAFVVVNTVTLRQLIIRYDAFVRTFDGIPLSNWYMNKNLPSVQIRDNSFFNTKQLDLVKDTFVEKMVQYEERHGMIDEGNIADPHFLLLNFDSQYTEFTFLLMKTLVSLKRAAGGKIIWRDRIKSNLRSCFSAGLNNELFLEPTFMTMKGRHLKEEVRCVVTWRETKEFNKDPNDEKRLRPENYLPLFLNLLSCFVHMVNNYIIEPSGAYYANSLGCNDALAGIMLGIGPWFGMMSAVGFSYWTNYNYKSPILFAASMQFIGNLMYATAYTYKSMSMCLIGRAIAGIGSPRIINRRCVADITPFSLRTASSSAFGLATALGSAMGPGLAIILDFDYFETQFNLPFLGTQYFNGMTGPGYVMACAWGVYGLIILLFFNEPTRSGITELKRRETAALATETPNHAELPATNASESTTPLEDIDEGQIFKKLQHFNDNACARSKFHIFKHATRAMVTCMTIIYVKRIALESIVGSTSIVTKNRYNWSIKNVGELHLLNGMIVIPVTIYCGWLSSFYQDRHLILIFMSITLFGMMSLIDVTDFLSDNDGNYNENNWFAVGPKRYILGSVIAFSGVEACESFVASLLSKVVPSELATGTFNAGLLATLVGTGGRATGDVVITVLGLVSLRHILNLLMVPSCALVLLSIGLVSFNYDILYIAP</sequence>
<dbReference type="InterPro" id="IPR036259">
    <property type="entry name" value="MFS_trans_sf"/>
</dbReference>
<feature type="transmembrane region" description="Helical" evidence="5">
    <location>
        <begin position="283"/>
        <end position="305"/>
    </location>
</feature>
<name>A0A7S1ZSH7_9STRA</name>
<feature type="transmembrane region" description="Helical" evidence="5">
    <location>
        <begin position="257"/>
        <end position="276"/>
    </location>
</feature>
<dbReference type="EMBL" id="HBGN01031009">
    <property type="protein sequence ID" value="CAD9347596.1"/>
    <property type="molecule type" value="Transcribed_RNA"/>
</dbReference>
<proteinExistence type="predicted"/>
<evidence type="ECO:0000256" key="3">
    <source>
        <dbReference type="ARBA" id="ARBA00022989"/>
    </source>
</evidence>
<evidence type="ECO:0000256" key="2">
    <source>
        <dbReference type="ARBA" id="ARBA00022692"/>
    </source>
</evidence>
<dbReference type="Gene3D" id="1.20.1250.20">
    <property type="entry name" value="MFS general substrate transporter like domains"/>
    <property type="match status" value="1"/>
</dbReference>
<feature type="transmembrane region" description="Helical" evidence="5">
    <location>
        <begin position="430"/>
        <end position="449"/>
    </location>
</feature>
<feature type="transmembrane region" description="Helical" evidence="5">
    <location>
        <begin position="709"/>
        <end position="729"/>
    </location>
</feature>
<protein>
    <recommendedName>
        <fullName evidence="7">SPX domain-containing protein</fullName>
    </recommendedName>
</protein>
<dbReference type="PANTHER" id="PTHR23510">
    <property type="entry name" value="INNER MEMBRANE TRANSPORT PROTEIN YAJR"/>
    <property type="match status" value="1"/>
</dbReference>
<evidence type="ECO:0000256" key="5">
    <source>
        <dbReference type="SAM" id="Phobius"/>
    </source>
</evidence>
<dbReference type="InterPro" id="IPR005828">
    <property type="entry name" value="MFS_sugar_transport-like"/>
</dbReference>
<evidence type="ECO:0008006" key="7">
    <source>
        <dbReference type="Google" id="ProtNLM"/>
    </source>
</evidence>
<feature type="transmembrane region" description="Helical" evidence="5">
    <location>
        <begin position="672"/>
        <end position="697"/>
    </location>
</feature>
<reference evidence="6" key="1">
    <citation type="submission" date="2021-01" db="EMBL/GenBank/DDBJ databases">
        <authorList>
            <person name="Corre E."/>
            <person name="Pelletier E."/>
            <person name="Niang G."/>
            <person name="Scheremetjew M."/>
            <person name="Finn R."/>
            <person name="Kale V."/>
            <person name="Holt S."/>
            <person name="Cochrane G."/>
            <person name="Meng A."/>
            <person name="Brown T."/>
            <person name="Cohen L."/>
        </authorList>
    </citation>
    <scope>NUCLEOTIDE SEQUENCE</scope>
    <source>
        <strain evidence="6">Pop2</strain>
    </source>
</reference>
<gene>
    <name evidence="6" type="ORF">DBRI1063_LOCUS19968</name>
</gene>
<keyword evidence="3 5" id="KW-1133">Transmembrane helix</keyword>
<evidence type="ECO:0000256" key="4">
    <source>
        <dbReference type="ARBA" id="ARBA00023136"/>
    </source>
</evidence>
<feature type="transmembrane region" description="Helical" evidence="5">
    <location>
        <begin position="566"/>
        <end position="586"/>
    </location>
</feature>
<dbReference type="SUPFAM" id="SSF103473">
    <property type="entry name" value="MFS general substrate transporter"/>
    <property type="match status" value="1"/>
</dbReference>
<evidence type="ECO:0000313" key="6">
    <source>
        <dbReference type="EMBL" id="CAD9347596.1"/>
    </source>
</evidence>
<dbReference type="GO" id="GO:0016020">
    <property type="term" value="C:membrane"/>
    <property type="evidence" value="ECO:0007669"/>
    <property type="project" value="UniProtKB-SubCell"/>
</dbReference>
<feature type="transmembrane region" description="Helical" evidence="5">
    <location>
        <begin position="633"/>
        <end position="652"/>
    </location>
</feature>